<evidence type="ECO:0000313" key="1">
    <source>
        <dbReference type="EMBL" id="KAH3808499.1"/>
    </source>
</evidence>
<comment type="caution">
    <text evidence="1">The sequence shown here is derived from an EMBL/GenBank/DDBJ whole genome shotgun (WGS) entry which is preliminary data.</text>
</comment>
<sequence length="125" mass="14380">MLMDLNIYADACKPPTNFADGCSGVADFKFTDDCNKHDICYACGNGRGVSRQSCDESFYNNMWNTCNTKENWFLRPGCKMMAWNYYKAVRDWVGTVIKLRPSCFASRKPGFPRVCDDKKYMLCML</sequence>
<dbReference type="Pfam" id="PF09056">
    <property type="entry name" value="Phospholip_A2_3"/>
    <property type="match status" value="1"/>
</dbReference>
<proteinExistence type="predicted"/>
<dbReference type="Gene3D" id="1.20.90.10">
    <property type="entry name" value="Phospholipase A2 domain"/>
    <property type="match status" value="1"/>
</dbReference>
<dbReference type="Proteomes" id="UP000828390">
    <property type="component" value="Unassembled WGS sequence"/>
</dbReference>
<reference evidence="1" key="1">
    <citation type="journal article" date="2019" name="bioRxiv">
        <title>The Genome of the Zebra Mussel, Dreissena polymorpha: A Resource for Invasive Species Research.</title>
        <authorList>
            <person name="McCartney M.A."/>
            <person name="Auch B."/>
            <person name="Kono T."/>
            <person name="Mallez S."/>
            <person name="Zhang Y."/>
            <person name="Obille A."/>
            <person name="Becker A."/>
            <person name="Abrahante J.E."/>
            <person name="Garbe J."/>
            <person name="Badalamenti J.P."/>
            <person name="Herman A."/>
            <person name="Mangelson H."/>
            <person name="Liachko I."/>
            <person name="Sullivan S."/>
            <person name="Sone E.D."/>
            <person name="Koren S."/>
            <person name="Silverstein K.A.T."/>
            <person name="Beckman K.B."/>
            <person name="Gohl D.M."/>
        </authorList>
    </citation>
    <scope>NUCLEOTIDE SEQUENCE</scope>
    <source>
        <strain evidence="1">Duluth1</strain>
        <tissue evidence="1">Whole animal</tissue>
    </source>
</reference>
<gene>
    <name evidence="1" type="ORF">DPMN_136855</name>
</gene>
<dbReference type="InterPro" id="IPR015141">
    <property type="entry name" value="PLipase_A2_prok/fun"/>
</dbReference>
<keyword evidence="2" id="KW-1185">Reference proteome</keyword>
<dbReference type="EMBL" id="JAIWYP010000006">
    <property type="protein sequence ID" value="KAH3808499.1"/>
    <property type="molecule type" value="Genomic_DNA"/>
</dbReference>
<dbReference type="PANTHER" id="PTHR37687">
    <property type="entry name" value="AGAP006772-PA"/>
    <property type="match status" value="1"/>
</dbReference>
<organism evidence="1 2">
    <name type="scientific">Dreissena polymorpha</name>
    <name type="common">Zebra mussel</name>
    <name type="synonym">Mytilus polymorpha</name>
    <dbReference type="NCBI Taxonomy" id="45954"/>
    <lineage>
        <taxon>Eukaryota</taxon>
        <taxon>Metazoa</taxon>
        <taxon>Spiralia</taxon>
        <taxon>Lophotrochozoa</taxon>
        <taxon>Mollusca</taxon>
        <taxon>Bivalvia</taxon>
        <taxon>Autobranchia</taxon>
        <taxon>Heteroconchia</taxon>
        <taxon>Euheterodonta</taxon>
        <taxon>Imparidentia</taxon>
        <taxon>Neoheterodontei</taxon>
        <taxon>Myida</taxon>
        <taxon>Dreissenoidea</taxon>
        <taxon>Dreissenidae</taxon>
        <taxon>Dreissena</taxon>
    </lineage>
</organism>
<dbReference type="InterPro" id="IPR036444">
    <property type="entry name" value="PLipase_A2_dom_sf"/>
</dbReference>
<evidence type="ECO:0000313" key="2">
    <source>
        <dbReference type="Proteomes" id="UP000828390"/>
    </source>
</evidence>
<accession>A0A9D4G3M1</accession>
<protein>
    <submittedName>
        <fullName evidence="1">Uncharacterized protein</fullName>
    </submittedName>
</protein>
<dbReference type="GO" id="GO:0006644">
    <property type="term" value="P:phospholipid metabolic process"/>
    <property type="evidence" value="ECO:0007669"/>
    <property type="project" value="InterPro"/>
</dbReference>
<dbReference type="GO" id="GO:0050482">
    <property type="term" value="P:arachidonate secretion"/>
    <property type="evidence" value="ECO:0007669"/>
    <property type="project" value="InterPro"/>
</dbReference>
<dbReference type="AlphaFoldDB" id="A0A9D4G3M1"/>
<reference evidence="1" key="2">
    <citation type="submission" date="2020-11" db="EMBL/GenBank/DDBJ databases">
        <authorList>
            <person name="McCartney M.A."/>
            <person name="Auch B."/>
            <person name="Kono T."/>
            <person name="Mallez S."/>
            <person name="Becker A."/>
            <person name="Gohl D.M."/>
            <person name="Silverstein K.A.T."/>
            <person name="Koren S."/>
            <person name="Bechman K.B."/>
            <person name="Herman A."/>
            <person name="Abrahante J.E."/>
            <person name="Garbe J."/>
        </authorList>
    </citation>
    <scope>NUCLEOTIDE SEQUENCE</scope>
    <source>
        <strain evidence="1">Duluth1</strain>
        <tissue evidence="1">Whole animal</tissue>
    </source>
</reference>
<name>A0A9D4G3M1_DREPO</name>
<dbReference type="InterPro" id="IPR038875">
    <property type="entry name" value="PLA2_conodipine-like"/>
</dbReference>
<dbReference type="PANTHER" id="PTHR37687:SF1">
    <property type="entry name" value="AGAP006772-PA"/>
    <property type="match status" value="1"/>
</dbReference>
<dbReference type="GO" id="GO:0004623">
    <property type="term" value="F:phospholipase A2 activity"/>
    <property type="evidence" value="ECO:0007669"/>
    <property type="project" value="InterPro"/>
</dbReference>
<dbReference type="SUPFAM" id="SSF48619">
    <property type="entry name" value="Phospholipase A2, PLA2"/>
    <property type="match status" value="1"/>
</dbReference>